<evidence type="ECO:0000313" key="6">
    <source>
        <dbReference type="Proteomes" id="UP001597083"/>
    </source>
</evidence>
<organism evidence="5 6">
    <name type="scientific">Actinomadura adrarensis</name>
    <dbReference type="NCBI Taxonomy" id="1819600"/>
    <lineage>
        <taxon>Bacteria</taxon>
        <taxon>Bacillati</taxon>
        <taxon>Actinomycetota</taxon>
        <taxon>Actinomycetes</taxon>
        <taxon>Streptosporangiales</taxon>
        <taxon>Thermomonosporaceae</taxon>
        <taxon>Actinomadura</taxon>
    </lineage>
</organism>
<accession>A0ABW3CP98</accession>
<evidence type="ECO:0000313" key="5">
    <source>
        <dbReference type="EMBL" id="MFD0856075.1"/>
    </source>
</evidence>
<reference evidence="6" key="1">
    <citation type="journal article" date="2019" name="Int. J. Syst. Evol. Microbiol.">
        <title>The Global Catalogue of Microorganisms (GCM) 10K type strain sequencing project: providing services to taxonomists for standard genome sequencing and annotation.</title>
        <authorList>
            <consortium name="The Broad Institute Genomics Platform"/>
            <consortium name="The Broad Institute Genome Sequencing Center for Infectious Disease"/>
            <person name="Wu L."/>
            <person name="Ma J."/>
        </authorList>
    </citation>
    <scope>NUCLEOTIDE SEQUENCE [LARGE SCALE GENOMIC DNA]</scope>
    <source>
        <strain evidence="6">JCM 31696</strain>
    </source>
</reference>
<dbReference type="EMBL" id="JBHTIR010003943">
    <property type="protein sequence ID" value="MFD0856075.1"/>
    <property type="molecule type" value="Genomic_DNA"/>
</dbReference>
<evidence type="ECO:0000259" key="4">
    <source>
        <dbReference type="Pfam" id="PF01872"/>
    </source>
</evidence>
<comment type="caution">
    <text evidence="5">The sequence shown here is derived from an EMBL/GenBank/DDBJ whole genome shotgun (WGS) entry which is preliminary data.</text>
</comment>
<keyword evidence="3" id="KW-0560">Oxidoreductase</keyword>
<sequence length="220" mass="23524">MPRESRKSPQVVAHVAVSLEGATTGFQPDLGTFYELAGTFGEDVTLVGADTILAQESTLATAPRPGPAQGGPLLAVVDGKARVSEWDALREVGHWSDVLALHCESTPPRPPERHVREVVMGRERVDLAAAIEELGRLAQAEHIRVDSGGALLAALLRGHLLDEVSLLVHPVLVGGNDAKFWYGTRSGQAAVDFELIADESLGGGLVWLRYRPRNQATTGE</sequence>
<comment type="pathway">
    <text evidence="1">Cofactor biosynthesis; riboflavin biosynthesis.</text>
</comment>
<dbReference type="InterPro" id="IPR002734">
    <property type="entry name" value="RibDG_C"/>
</dbReference>
<dbReference type="SUPFAM" id="SSF53597">
    <property type="entry name" value="Dihydrofolate reductase-like"/>
    <property type="match status" value="1"/>
</dbReference>
<feature type="domain" description="Bacterial bifunctional deaminase-reductase C-terminal" evidence="4">
    <location>
        <begin position="43"/>
        <end position="194"/>
    </location>
</feature>
<dbReference type="InterPro" id="IPR024072">
    <property type="entry name" value="DHFR-like_dom_sf"/>
</dbReference>
<evidence type="ECO:0000256" key="3">
    <source>
        <dbReference type="ARBA" id="ARBA00023002"/>
    </source>
</evidence>
<name>A0ABW3CP98_9ACTN</name>
<dbReference type="Proteomes" id="UP001597083">
    <property type="component" value="Unassembled WGS sequence"/>
</dbReference>
<evidence type="ECO:0000256" key="2">
    <source>
        <dbReference type="ARBA" id="ARBA00022857"/>
    </source>
</evidence>
<evidence type="ECO:0000256" key="1">
    <source>
        <dbReference type="ARBA" id="ARBA00005104"/>
    </source>
</evidence>
<keyword evidence="2" id="KW-0521">NADP</keyword>
<dbReference type="Pfam" id="PF01872">
    <property type="entry name" value="RibD_C"/>
    <property type="match status" value="1"/>
</dbReference>
<dbReference type="PANTHER" id="PTHR38011:SF7">
    <property type="entry name" value="2,5-DIAMINO-6-RIBOSYLAMINO-4(3H)-PYRIMIDINONE 5'-PHOSPHATE REDUCTASE"/>
    <property type="match status" value="1"/>
</dbReference>
<dbReference type="InterPro" id="IPR050765">
    <property type="entry name" value="Riboflavin_Biosynth_HTPR"/>
</dbReference>
<proteinExistence type="predicted"/>
<protein>
    <submittedName>
        <fullName evidence="5">Dihydrofolate reductase family protein</fullName>
    </submittedName>
</protein>
<keyword evidence="6" id="KW-1185">Reference proteome</keyword>
<dbReference type="PANTHER" id="PTHR38011">
    <property type="entry name" value="DIHYDROFOLATE REDUCTASE FAMILY PROTEIN (AFU_ORTHOLOGUE AFUA_8G06820)"/>
    <property type="match status" value="1"/>
</dbReference>
<dbReference type="Gene3D" id="3.40.430.10">
    <property type="entry name" value="Dihydrofolate Reductase, subunit A"/>
    <property type="match status" value="1"/>
</dbReference>
<gene>
    <name evidence="5" type="ORF">ACFQ07_27800</name>
</gene>